<accession>A0AAJ8AY92</accession>
<dbReference type="GeneID" id="108873155"/>
<comment type="subcellular location">
    <subcellularLocation>
        <location evidence="1">Cytoplasm</location>
    </subcellularLocation>
</comment>
<dbReference type="PANTHER" id="PTHR31594:SF16">
    <property type="entry name" value="SI:CH211-281L24.3"/>
    <property type="match status" value="1"/>
</dbReference>
<dbReference type="Gene3D" id="3.40.50.300">
    <property type="entry name" value="P-loop containing nucleotide triphosphate hydrolases"/>
    <property type="match status" value="1"/>
</dbReference>
<dbReference type="Pfam" id="PF05729">
    <property type="entry name" value="NACHT"/>
    <property type="match status" value="1"/>
</dbReference>
<sequence>MACTSQSAVDYIQQARVHLVRELRSLSVIIENLYQQEVLSDEEVSKIQAETDDYDKTRKILDSVIKKGEQACYVLLRIIDMTRKRTLGRSSLFPEKKSEASTGTKKFDLHHWISCFSFKEDTHMDVNYLQGPRPCHRYQRKLKSKAQKISNKFWMANKNLFEERNRPDLSYTPLVLEEQGNVSPSKIKKLKSKKSKMSRPKKLRTYIPEDKPEISPSDLLKTDKDCVLVGKPGIGKTALTHEMLKLWAERDGEELDYMFYFDMRETSDLMKATSLEDLLFSVFSEPDEGKEEVLDDIKKNSDNVTIIFDGITDLSSSVVKRLVDKDLLPDAKIIITCRPDDEEDFFSRDFRRVEVKGFSERSIKTYLSVTLGEEQKKVLNNLELLTLCHVPMYALMVSVCFSSEISPQPCTTTEIYINIVRLCLKMNSNKKKTKCLNFYINNKREQILSLAEAAFNAAERKTVILTDLSCEDSCVLSFLKPLFIKVAHTETITAYSFLHYTMQEFFAALWLLKNPDKVQDVFQQSLTEEMKHMRHLIPFMCRLLNEKNPSLMTCLIPAEELRSTSDGFFKELINKDRGSDVDILFLCQCLYESQCPEACSDLLNTLDYSLDLSEQSLDPYSCCAVAYVVSQSKERKIHLDLENVVISEQGMRRLIGCLQCVQWCDPLPRQLWKIFLLSEEQMDHSSLLGVDGNQLHLPVEGKKQLFEGAVKVMQKVTTKVNVCLYWDRPTPVCQHLCESLFEGLLHISSLSFRVTHRDPGSEDQERHHETLRREEKRLLLELCLKAALHKEESFHSVVNRLFSLFSVNTDLINILLDFYHHVKSEGCSSVIPKLRSVFQSAPSVWIIDLSERKTSILLEVLKLQPEKKRVELTGWSDEESEVRSLLQCLPYISQLSFVPQSSDPSDGPRFFGNLLCAAAEREQQTGEKILELLSSVCTYQTFLLKQKWCDFLLDVCSHVKDYETKTGLRVLPSLQSVFQSAPSVWIIDLSERKTSILLEVLKLQPEKKRVELTGWSDEESEVRSLLQCLPYISQLSFSPLFKVSNQTRLFGNLLCAAAEREQQTGEKILELLSSVCTYQTFPLNNRYMDDDDPQYQCDFLLDLFSHVKDYETKTGLRVLPVFQSVFQSAPSVWIIDLSERKTSILLEVLKLQPEKKRVELRGWSDEESEVRSLLQCLPYISQLSCDPDFFQRVCTSISVKSRQEVQQLVSLLKLLDFTLQLTGELNRKTCRTVGRVLGLCSSNVDLILTPRKVSVRGASLLFRPSTQLHSLRLSSHMVLLLFHWVRRGRLFCPLAVDELSLAPDRAQLSDRELLKVVSGLASLLRYCAVRRLDLTESCFPAQCLITLLLHHGSLTIRLSEESFQQLLTLLHEIQDQDLTLFFLSKVGGDLNCCCVNWELLHYLLQQPSAQTITVNLRKNHFLQENVTRLLPFLDRILLKRSSPSFVLAAIREIYKAQTSQIIPSLQRSLGHVINLTCRELDSEDCAALLFTLRHSDRVKLNLTWTSIPTEETQSILCSLDRVSQLSVDRNLLLRFIHCCAASDVLQEAASDLFRTLQHRLDLSCSSCVQLEDQTQTLGLTGDDCRAVSTVLRHSTQLSQLDLRDCEVEDSGLDLLFPVLHRVHLRASKAVLLQLLSLVPVNPEGDSVRRAESLCAALGGELDLSHTTLDQRACGALALMLDFSEGLEELDLSHCQLTDQLLLTLITHLHKVHVLDLSHNKITDVSTDKLLQLVCINPSTVTVRLFGNNIVDRTTFKKHTQFEIW</sequence>
<dbReference type="GO" id="GO:0042981">
    <property type="term" value="P:regulation of apoptotic process"/>
    <property type="evidence" value="ECO:0007669"/>
    <property type="project" value="InterPro"/>
</dbReference>
<dbReference type="PANTHER" id="PTHR31594">
    <property type="entry name" value="AIG1-TYPE G DOMAIN-CONTAINING PROTEIN"/>
    <property type="match status" value="1"/>
</dbReference>
<dbReference type="InterPro" id="IPR011029">
    <property type="entry name" value="DEATH-like_dom_sf"/>
</dbReference>
<keyword evidence="5" id="KW-0067">ATP-binding</keyword>
<evidence type="ECO:0000256" key="4">
    <source>
        <dbReference type="ARBA" id="ARBA00022741"/>
    </source>
</evidence>
<keyword evidence="6" id="KW-0832">Ubl conjugation</keyword>
<evidence type="ECO:0000256" key="3">
    <source>
        <dbReference type="ARBA" id="ARBA00022588"/>
    </source>
</evidence>
<dbReference type="InterPro" id="IPR052090">
    <property type="entry name" value="Cytolytic_pore-forming_toxin"/>
</dbReference>
<evidence type="ECO:0000256" key="7">
    <source>
        <dbReference type="ARBA" id="ARBA00022859"/>
    </source>
</evidence>
<dbReference type="Gene3D" id="1.10.533.10">
    <property type="entry name" value="Death Domain, Fas"/>
    <property type="match status" value="1"/>
</dbReference>
<dbReference type="SUPFAM" id="SSF52540">
    <property type="entry name" value="P-loop containing nucleoside triphosphate hydrolases"/>
    <property type="match status" value="1"/>
</dbReference>
<dbReference type="SMART" id="SM00382">
    <property type="entry name" value="AAA"/>
    <property type="match status" value="1"/>
</dbReference>
<evidence type="ECO:0000259" key="9">
    <source>
        <dbReference type="PROSITE" id="PS50837"/>
    </source>
</evidence>
<dbReference type="InterPro" id="IPR001611">
    <property type="entry name" value="Leu-rich_rpt"/>
</dbReference>
<feature type="domain" description="CARD" evidence="8">
    <location>
        <begin position="4"/>
        <end position="79"/>
    </location>
</feature>
<dbReference type="Gene3D" id="3.80.10.10">
    <property type="entry name" value="Ribonuclease Inhibitor"/>
    <property type="match status" value="2"/>
</dbReference>
<dbReference type="InterPro" id="IPR001315">
    <property type="entry name" value="CARD"/>
</dbReference>
<dbReference type="Proteomes" id="UP000694890">
    <property type="component" value="Linkage group LG7_2"/>
</dbReference>
<dbReference type="PROSITE" id="PS50209">
    <property type="entry name" value="CARD"/>
    <property type="match status" value="1"/>
</dbReference>
<dbReference type="SUPFAM" id="SSF47986">
    <property type="entry name" value="DEATH domain"/>
    <property type="match status" value="1"/>
</dbReference>
<dbReference type="RefSeq" id="XP_050921863.1">
    <property type="nucleotide sequence ID" value="XM_051065906.1"/>
</dbReference>
<keyword evidence="2" id="KW-0963">Cytoplasm</keyword>
<dbReference type="GO" id="GO:0005524">
    <property type="term" value="F:ATP binding"/>
    <property type="evidence" value="ECO:0007669"/>
    <property type="project" value="UniProtKB-KW"/>
</dbReference>
<dbReference type="Gene3D" id="1.20.58.1200">
    <property type="entry name" value="RNA silencing suppressor P21, N-terminal domain"/>
    <property type="match status" value="3"/>
</dbReference>
<organism evidence="10 11">
    <name type="scientific">Lates calcarifer</name>
    <name type="common">Barramundi</name>
    <name type="synonym">Holocentrus calcarifer</name>
    <dbReference type="NCBI Taxonomy" id="8187"/>
    <lineage>
        <taxon>Eukaryota</taxon>
        <taxon>Metazoa</taxon>
        <taxon>Chordata</taxon>
        <taxon>Craniata</taxon>
        <taxon>Vertebrata</taxon>
        <taxon>Euteleostomi</taxon>
        <taxon>Actinopterygii</taxon>
        <taxon>Neopterygii</taxon>
        <taxon>Teleostei</taxon>
        <taxon>Neoteleostei</taxon>
        <taxon>Acanthomorphata</taxon>
        <taxon>Carangaria</taxon>
        <taxon>Carangaria incertae sedis</taxon>
        <taxon>Centropomidae</taxon>
        <taxon>Lates</taxon>
    </lineage>
</organism>
<evidence type="ECO:0000313" key="10">
    <source>
        <dbReference type="Proteomes" id="UP000694890"/>
    </source>
</evidence>
<dbReference type="SUPFAM" id="SSF52047">
    <property type="entry name" value="RNI-like"/>
    <property type="match status" value="1"/>
</dbReference>
<dbReference type="InterPro" id="IPR027417">
    <property type="entry name" value="P-loop_NTPase"/>
</dbReference>
<keyword evidence="7" id="KW-0391">Immunity</keyword>
<gene>
    <name evidence="11" type="primary">LOC108873155</name>
</gene>
<feature type="domain" description="NACHT" evidence="9">
    <location>
        <begin position="224"/>
        <end position="340"/>
    </location>
</feature>
<dbReference type="InterPro" id="IPR003593">
    <property type="entry name" value="AAA+_ATPase"/>
</dbReference>
<keyword evidence="3" id="KW-0399">Innate immunity</keyword>
<protein>
    <submittedName>
        <fullName evidence="11">Uncharacterized protein LOC108873155 isoform X12</fullName>
    </submittedName>
</protein>
<dbReference type="GO" id="GO:0005737">
    <property type="term" value="C:cytoplasm"/>
    <property type="evidence" value="ECO:0007669"/>
    <property type="project" value="UniProtKB-SubCell"/>
</dbReference>
<dbReference type="SMART" id="SM00114">
    <property type="entry name" value="CARD"/>
    <property type="match status" value="1"/>
</dbReference>
<evidence type="ECO:0000256" key="2">
    <source>
        <dbReference type="ARBA" id="ARBA00022490"/>
    </source>
</evidence>
<reference evidence="11" key="1">
    <citation type="submission" date="2025-08" db="UniProtKB">
        <authorList>
            <consortium name="RefSeq"/>
        </authorList>
    </citation>
    <scope>IDENTIFICATION</scope>
    <source>
        <tissue evidence="11">Brain</tissue>
    </source>
</reference>
<name>A0AAJ8AY92_LATCA</name>
<evidence type="ECO:0000256" key="6">
    <source>
        <dbReference type="ARBA" id="ARBA00022843"/>
    </source>
</evidence>
<dbReference type="PROSITE" id="PS50837">
    <property type="entry name" value="NACHT"/>
    <property type="match status" value="1"/>
</dbReference>
<dbReference type="Pfam" id="PF00619">
    <property type="entry name" value="CARD"/>
    <property type="match status" value="1"/>
</dbReference>
<evidence type="ECO:0000256" key="5">
    <source>
        <dbReference type="ARBA" id="ARBA00022840"/>
    </source>
</evidence>
<dbReference type="InterPro" id="IPR032675">
    <property type="entry name" value="LRR_dom_sf"/>
</dbReference>
<evidence type="ECO:0000256" key="1">
    <source>
        <dbReference type="ARBA" id="ARBA00004496"/>
    </source>
</evidence>
<dbReference type="InterPro" id="IPR007111">
    <property type="entry name" value="NACHT_NTPase"/>
</dbReference>
<keyword evidence="4" id="KW-0547">Nucleotide-binding</keyword>
<proteinExistence type="predicted"/>
<dbReference type="Pfam" id="PF13516">
    <property type="entry name" value="LRR_6"/>
    <property type="match status" value="3"/>
</dbReference>
<evidence type="ECO:0000259" key="8">
    <source>
        <dbReference type="PROSITE" id="PS50209"/>
    </source>
</evidence>
<dbReference type="GO" id="GO:0045087">
    <property type="term" value="P:innate immune response"/>
    <property type="evidence" value="ECO:0007669"/>
    <property type="project" value="UniProtKB-KW"/>
</dbReference>
<evidence type="ECO:0000313" key="11">
    <source>
        <dbReference type="RefSeq" id="XP_050921863.1"/>
    </source>
</evidence>
<dbReference type="PROSITE" id="PS51450">
    <property type="entry name" value="LRR"/>
    <property type="match status" value="1"/>
</dbReference>
<dbReference type="CDD" id="cd01671">
    <property type="entry name" value="CARD"/>
    <property type="match status" value="1"/>
</dbReference>